<dbReference type="AlphaFoldDB" id="A0A158DXE5"/>
<evidence type="ECO:0000256" key="1">
    <source>
        <dbReference type="SAM" id="SignalP"/>
    </source>
</evidence>
<dbReference type="Pfam" id="PF13557">
    <property type="entry name" value="Phenol_MetA_deg"/>
    <property type="match status" value="1"/>
</dbReference>
<evidence type="ECO:0008006" key="4">
    <source>
        <dbReference type="Google" id="ProtNLM"/>
    </source>
</evidence>
<feature type="chain" id="PRO_5007624625" description="Transporter" evidence="1">
    <location>
        <begin position="28"/>
        <end position="307"/>
    </location>
</feature>
<keyword evidence="1" id="KW-0732">Signal</keyword>
<comment type="caution">
    <text evidence="2">The sequence shown here is derived from an EMBL/GenBank/DDBJ whole genome shotgun (WGS) entry which is preliminary data.</text>
</comment>
<dbReference type="InterPro" id="IPR025737">
    <property type="entry name" value="FApF"/>
</dbReference>
<sequence length="307" mass="33123">MSRLTSSCAPCLFTAVRLLSSAAPVSAQELEPRSYSASPVGTNFVVVGYTYLTGSVLTDPSLPVTNVQARINALSAAYEHTFGLAGHTASIAFAIPYTRGNLSGDVIDAPTEVHRAGMGDLRLRFAVNLIGNRAMSPEEFARHAPTGSLGLSLTMSAPTGQYVPSRLVNIGTNRWAFKPEIGISQPVGHWFFEATAGAWFFTTNNSFFRGNTRSQDPLLTLQLHGGYGFSQGRWIAADIGYVAGGSTSVNGGPNKDRQSNMRYGLTFAAPFTRNWAAKLALSNGFVTRAGGNYKEISFALQYRWFDR</sequence>
<protein>
    <recommendedName>
        <fullName evidence="4">Transporter</fullName>
    </recommendedName>
</protein>
<proteinExistence type="predicted"/>
<organism evidence="2 3">
    <name type="scientific">Caballeronia calidae</name>
    <dbReference type="NCBI Taxonomy" id="1777139"/>
    <lineage>
        <taxon>Bacteria</taxon>
        <taxon>Pseudomonadati</taxon>
        <taxon>Pseudomonadota</taxon>
        <taxon>Betaproteobacteria</taxon>
        <taxon>Burkholderiales</taxon>
        <taxon>Burkholderiaceae</taxon>
        <taxon>Caballeronia</taxon>
    </lineage>
</organism>
<feature type="signal peptide" evidence="1">
    <location>
        <begin position="1"/>
        <end position="27"/>
    </location>
</feature>
<evidence type="ECO:0000313" key="2">
    <source>
        <dbReference type="EMBL" id="SAK99295.1"/>
    </source>
</evidence>
<name>A0A158DXE5_9BURK</name>
<evidence type="ECO:0000313" key="3">
    <source>
        <dbReference type="Proteomes" id="UP000071859"/>
    </source>
</evidence>
<gene>
    <name evidence="2" type="ORF">AWB78_05761</name>
</gene>
<dbReference type="EMBL" id="FCOX02000039">
    <property type="protein sequence ID" value="SAK99295.1"/>
    <property type="molecule type" value="Genomic_DNA"/>
</dbReference>
<reference evidence="2" key="1">
    <citation type="submission" date="2016-01" db="EMBL/GenBank/DDBJ databases">
        <authorList>
            <person name="Peeters C."/>
        </authorList>
    </citation>
    <scope>NUCLEOTIDE SEQUENCE</scope>
    <source>
        <strain evidence="2">LMG 29321</strain>
    </source>
</reference>
<dbReference type="Proteomes" id="UP000071859">
    <property type="component" value="Unassembled WGS sequence"/>
</dbReference>
<keyword evidence="3" id="KW-1185">Reference proteome</keyword>
<accession>A0A158DXE5</accession>